<feature type="domain" description="FecR protein" evidence="2">
    <location>
        <begin position="51"/>
        <end position="137"/>
    </location>
</feature>
<dbReference type="OrthoDB" id="7994644at2"/>
<comment type="caution">
    <text evidence="3">The sequence shown here is derived from an EMBL/GenBank/DDBJ whole genome shotgun (WGS) entry which is preliminary data.</text>
</comment>
<dbReference type="EMBL" id="VSSS01000025">
    <property type="protein sequence ID" value="TYL95230.1"/>
    <property type="molecule type" value="Genomic_DNA"/>
</dbReference>
<protein>
    <submittedName>
        <fullName evidence="3">FecR domain-containing protein</fullName>
    </submittedName>
</protein>
<dbReference type="Pfam" id="PF04773">
    <property type="entry name" value="FecR"/>
    <property type="match status" value="1"/>
</dbReference>
<dbReference type="PANTHER" id="PTHR30273">
    <property type="entry name" value="PERIPLASMIC SIGNAL SENSOR AND SIGMA FACTOR ACTIVATOR FECR-RELATED"/>
    <property type="match status" value="1"/>
</dbReference>
<feature type="chain" id="PRO_5023128297" evidence="1">
    <location>
        <begin position="34"/>
        <end position="184"/>
    </location>
</feature>
<feature type="signal peptide" evidence="1">
    <location>
        <begin position="1"/>
        <end position="33"/>
    </location>
</feature>
<dbReference type="InterPro" id="IPR006860">
    <property type="entry name" value="FecR"/>
</dbReference>
<evidence type="ECO:0000256" key="1">
    <source>
        <dbReference type="SAM" id="SignalP"/>
    </source>
</evidence>
<dbReference type="InterPro" id="IPR018247">
    <property type="entry name" value="EF_Hand_1_Ca_BS"/>
</dbReference>
<dbReference type="PROSITE" id="PS00018">
    <property type="entry name" value="EF_HAND_1"/>
    <property type="match status" value="1"/>
</dbReference>
<organism evidence="3 4">
    <name type="scientific">Bradyrhizobium rifense</name>
    <dbReference type="NCBI Taxonomy" id="515499"/>
    <lineage>
        <taxon>Bacteria</taxon>
        <taxon>Pseudomonadati</taxon>
        <taxon>Pseudomonadota</taxon>
        <taxon>Alphaproteobacteria</taxon>
        <taxon>Hyphomicrobiales</taxon>
        <taxon>Nitrobacteraceae</taxon>
        <taxon>Bradyrhizobium</taxon>
    </lineage>
</organism>
<evidence type="ECO:0000313" key="4">
    <source>
        <dbReference type="Proteomes" id="UP000324758"/>
    </source>
</evidence>
<proteinExistence type="predicted"/>
<gene>
    <name evidence="3" type="ORF">FXB40_15965</name>
</gene>
<keyword evidence="4" id="KW-1185">Reference proteome</keyword>
<reference evidence="3 4" key="1">
    <citation type="submission" date="2019-08" db="EMBL/GenBank/DDBJ databases">
        <title>Bradyrhizobium hipponensis sp. nov., a rhizobium isolated from a Lupinus angustifolius root nodule in Tunisia.</title>
        <authorList>
            <person name="Off K."/>
            <person name="Rejili M."/>
            <person name="Mars M."/>
            <person name="Brachmann A."/>
            <person name="Marin M."/>
        </authorList>
    </citation>
    <scope>NUCLEOTIDE SEQUENCE [LARGE SCALE GENOMIC DNA]</scope>
    <source>
        <strain evidence="3 4">CTAW71</strain>
    </source>
</reference>
<name>A0A5D3KS72_9BRAD</name>
<keyword evidence="1" id="KW-0732">Signal</keyword>
<accession>A0A5D3KS72</accession>
<dbReference type="AlphaFoldDB" id="A0A5D3KS72"/>
<dbReference type="PANTHER" id="PTHR30273:SF2">
    <property type="entry name" value="PROTEIN FECR"/>
    <property type="match status" value="1"/>
</dbReference>
<dbReference type="Proteomes" id="UP000324758">
    <property type="component" value="Unassembled WGS sequence"/>
</dbReference>
<dbReference type="InterPro" id="IPR012373">
    <property type="entry name" value="Ferrdict_sens_TM"/>
</dbReference>
<evidence type="ECO:0000313" key="3">
    <source>
        <dbReference type="EMBL" id="TYL95230.1"/>
    </source>
</evidence>
<evidence type="ECO:0000259" key="2">
    <source>
        <dbReference type="Pfam" id="PF04773"/>
    </source>
</evidence>
<dbReference type="Gene3D" id="2.60.120.1440">
    <property type="match status" value="1"/>
</dbReference>
<dbReference type="GO" id="GO:0016989">
    <property type="term" value="F:sigma factor antagonist activity"/>
    <property type="evidence" value="ECO:0007669"/>
    <property type="project" value="TreeGrafter"/>
</dbReference>
<sequence length="184" mass="19093">MPSTQTEAGMRGFSRAGFCALAWSFMLIGSATAQPAANAGCTPSPSAAGTQTWRCDNGITIVAENGARFELNDANRDGHIDSVELSSKALLVEVPKKPGGNPFKVLTPQAIAAVRGTKWAVDVAEAKTSVFVANGRVGVTRRAARARGVVLGTGEGVDVEATGPLTVKTWGQPRVDALMARLGQ</sequence>